<evidence type="ECO:0000313" key="4">
    <source>
        <dbReference type="Proteomes" id="UP001642502"/>
    </source>
</evidence>
<dbReference type="EMBL" id="CAWUON010000191">
    <property type="protein sequence ID" value="CAK7275235.1"/>
    <property type="molecule type" value="Genomic_DNA"/>
</dbReference>
<gene>
    <name evidence="3" type="ORF">SEPCBS119000_006592</name>
</gene>
<dbReference type="Gene3D" id="3.80.10.10">
    <property type="entry name" value="Ribonuclease Inhibitor"/>
    <property type="match status" value="1"/>
</dbReference>
<evidence type="ECO:0000313" key="3">
    <source>
        <dbReference type="EMBL" id="CAK7275235.1"/>
    </source>
</evidence>
<accession>A0ABP0E3T9</accession>
<reference evidence="3 4" key="1">
    <citation type="submission" date="2024-01" db="EMBL/GenBank/DDBJ databases">
        <authorList>
            <person name="Allen C."/>
            <person name="Tagirdzhanova G."/>
        </authorList>
    </citation>
    <scope>NUCLEOTIDE SEQUENCE [LARGE SCALE GENOMIC DNA]</scope>
    <source>
        <strain evidence="3 4">CBS 119000</strain>
    </source>
</reference>
<proteinExistence type="predicted"/>
<dbReference type="Pfam" id="PF12937">
    <property type="entry name" value="F-box-like"/>
    <property type="match status" value="1"/>
</dbReference>
<sequence>MVVVHSDQSLAPGQDCLSRLPVELLLRIARYLETPDLCAVRLCSRSLERALHHFFMDGFFRSKQFMLTEFSLQTLLDMARHPVISQTLRHVSIVLQEFRLCRRDYPLDTKLAAFLISAVVEQKALMANGLAVQLLAAAFSLLPNLETVQLCDRHSHTPYSGRQLNAWCCHGLRRLQKQLGWSSNTLLKIICSPGFSSRAFAIVMMALAQSNARPPNLEVSSRQLNGLYYFAFDLTPAPRLGLHGSGSSGGDSDMNGKVSALPVLAGLRRLHLQLRFGFLPPDVNNFGDYFNDRGYTYPASVECLSLCAWLAHCSKLGWLRLNMEDEVSVDNNIFLDQLGDPLPDFYPLPAGLEALRDITLPFASHLRRLDLGKACCYQSVLLNLLRRLPALEHLTLWRSSLISVSYSSYPVGTWKGFLRALAEDRLGKQLKRLSLNRLHAVTLSDTDMSMQTMRKITLNGRNSIEYKAGVGVSMVSWQQMVSIDYEREIWETDAVSDSDSEGIIENDTGSDVHDYESEEENEGSDRG</sequence>
<protein>
    <recommendedName>
        <fullName evidence="2">F-box domain-containing protein</fullName>
    </recommendedName>
</protein>
<dbReference type="PROSITE" id="PS50181">
    <property type="entry name" value="FBOX"/>
    <property type="match status" value="1"/>
</dbReference>
<evidence type="ECO:0000256" key="1">
    <source>
        <dbReference type="SAM" id="MobiDB-lite"/>
    </source>
</evidence>
<dbReference type="InterPro" id="IPR032675">
    <property type="entry name" value="LRR_dom_sf"/>
</dbReference>
<dbReference type="InterPro" id="IPR001810">
    <property type="entry name" value="F-box_dom"/>
</dbReference>
<dbReference type="SMART" id="SM00256">
    <property type="entry name" value="FBOX"/>
    <property type="match status" value="1"/>
</dbReference>
<keyword evidence="4" id="KW-1185">Reference proteome</keyword>
<dbReference type="Proteomes" id="UP001642502">
    <property type="component" value="Unassembled WGS sequence"/>
</dbReference>
<evidence type="ECO:0000259" key="2">
    <source>
        <dbReference type="PROSITE" id="PS50181"/>
    </source>
</evidence>
<organism evidence="3 4">
    <name type="scientific">Sporothrix epigloea</name>
    <dbReference type="NCBI Taxonomy" id="1892477"/>
    <lineage>
        <taxon>Eukaryota</taxon>
        <taxon>Fungi</taxon>
        <taxon>Dikarya</taxon>
        <taxon>Ascomycota</taxon>
        <taxon>Pezizomycotina</taxon>
        <taxon>Sordariomycetes</taxon>
        <taxon>Sordariomycetidae</taxon>
        <taxon>Ophiostomatales</taxon>
        <taxon>Ophiostomataceae</taxon>
        <taxon>Sporothrix</taxon>
    </lineage>
</organism>
<feature type="compositionally biased region" description="Acidic residues" evidence="1">
    <location>
        <begin position="494"/>
        <end position="504"/>
    </location>
</feature>
<dbReference type="SUPFAM" id="SSF81383">
    <property type="entry name" value="F-box domain"/>
    <property type="match status" value="1"/>
</dbReference>
<name>A0ABP0E3T9_9PEZI</name>
<dbReference type="CDD" id="cd09917">
    <property type="entry name" value="F-box_SF"/>
    <property type="match status" value="1"/>
</dbReference>
<feature type="compositionally biased region" description="Acidic residues" evidence="1">
    <location>
        <begin position="516"/>
        <end position="527"/>
    </location>
</feature>
<dbReference type="Gene3D" id="1.20.1280.50">
    <property type="match status" value="1"/>
</dbReference>
<feature type="region of interest" description="Disordered" evidence="1">
    <location>
        <begin position="494"/>
        <end position="527"/>
    </location>
</feature>
<comment type="caution">
    <text evidence="3">The sequence shown here is derived from an EMBL/GenBank/DDBJ whole genome shotgun (WGS) entry which is preliminary data.</text>
</comment>
<dbReference type="InterPro" id="IPR036047">
    <property type="entry name" value="F-box-like_dom_sf"/>
</dbReference>
<feature type="domain" description="F-box" evidence="2">
    <location>
        <begin position="14"/>
        <end position="63"/>
    </location>
</feature>